<sequence length="308" mass="34738">MNLPCKAIKSKSIKMKSVTIFHNPNAGDEAYDQQQLITLAEQHGYQCDYYSVKEEDYESFQEDTDLIAVAGGDGTVRSILKVLMKRRLNTLAPLTILPMGTANNISKSLGIFNEPSEVVKDWENRNIRKIDLGEILDEKEETFFLEAAGFGVFPALMQLMKDHPDEDSTEDKLEATLKKLRELIVTYQARDARVELNGEVRSGKFLVIEIMNISSIGPNLLLAPEADPGDGQLDIVLIEENEKDNLLAAIDHKINGSDQGFRFEVVRADQVHVRIQDSVMHLDDELIQKHAPLDITIRNDPKVFEFLI</sequence>
<evidence type="ECO:0000313" key="7">
    <source>
        <dbReference type="Proteomes" id="UP000309788"/>
    </source>
</evidence>
<dbReference type="PANTHER" id="PTHR12358:SF54">
    <property type="entry name" value="SPHINGOSINE KINASE RELATED PROTEIN"/>
    <property type="match status" value="1"/>
</dbReference>
<name>A0A5R9KBC7_9BACT</name>
<dbReference type="Gene3D" id="2.60.200.40">
    <property type="match status" value="1"/>
</dbReference>
<dbReference type="Pfam" id="PF00781">
    <property type="entry name" value="DAGK_cat"/>
    <property type="match status" value="1"/>
</dbReference>
<evidence type="ECO:0000256" key="4">
    <source>
        <dbReference type="ARBA" id="ARBA00022840"/>
    </source>
</evidence>
<dbReference type="SUPFAM" id="SSF111331">
    <property type="entry name" value="NAD kinase/diacylglycerol kinase-like"/>
    <property type="match status" value="1"/>
</dbReference>
<dbReference type="SMART" id="SM00046">
    <property type="entry name" value="DAGKc"/>
    <property type="match status" value="1"/>
</dbReference>
<keyword evidence="1" id="KW-0808">Transferase</keyword>
<comment type="caution">
    <text evidence="6">The sequence shown here is derived from an EMBL/GenBank/DDBJ whole genome shotgun (WGS) entry which is preliminary data.</text>
</comment>
<dbReference type="EMBL" id="VCEI01000025">
    <property type="protein sequence ID" value="TLU92121.1"/>
    <property type="molecule type" value="Genomic_DNA"/>
</dbReference>
<evidence type="ECO:0000256" key="2">
    <source>
        <dbReference type="ARBA" id="ARBA00022741"/>
    </source>
</evidence>
<dbReference type="Gene3D" id="3.40.50.10330">
    <property type="entry name" value="Probable inorganic polyphosphate/atp-NAD kinase, domain 1"/>
    <property type="match status" value="1"/>
</dbReference>
<accession>A0A5R9KBC7</accession>
<evidence type="ECO:0000256" key="3">
    <source>
        <dbReference type="ARBA" id="ARBA00022777"/>
    </source>
</evidence>
<feature type="domain" description="DAGKc" evidence="5">
    <location>
        <begin position="13"/>
        <end position="139"/>
    </location>
</feature>
<keyword evidence="3 6" id="KW-0418">Kinase</keyword>
<proteinExistence type="predicted"/>
<dbReference type="GO" id="GO:0016301">
    <property type="term" value="F:kinase activity"/>
    <property type="evidence" value="ECO:0007669"/>
    <property type="project" value="UniProtKB-KW"/>
</dbReference>
<dbReference type="PANTHER" id="PTHR12358">
    <property type="entry name" value="SPHINGOSINE KINASE"/>
    <property type="match status" value="1"/>
</dbReference>
<reference evidence="6 7" key="1">
    <citation type="submission" date="2019-05" db="EMBL/GenBank/DDBJ databases">
        <authorList>
            <person name="Qu J.-H."/>
        </authorList>
    </citation>
    <scope>NUCLEOTIDE SEQUENCE [LARGE SCALE GENOMIC DNA]</scope>
    <source>
        <strain evidence="6 7">Z12</strain>
    </source>
</reference>
<gene>
    <name evidence="6" type="ORF">FEM55_15345</name>
</gene>
<dbReference type="InterPro" id="IPR045540">
    <property type="entry name" value="YegS/DAGK_C"/>
</dbReference>
<keyword evidence="7" id="KW-1185">Reference proteome</keyword>
<dbReference type="Proteomes" id="UP000309788">
    <property type="component" value="Unassembled WGS sequence"/>
</dbReference>
<dbReference type="GO" id="GO:0005524">
    <property type="term" value="F:ATP binding"/>
    <property type="evidence" value="ECO:0007669"/>
    <property type="project" value="UniProtKB-KW"/>
</dbReference>
<evidence type="ECO:0000259" key="5">
    <source>
        <dbReference type="PROSITE" id="PS50146"/>
    </source>
</evidence>
<dbReference type="PROSITE" id="PS50146">
    <property type="entry name" value="DAGK"/>
    <property type="match status" value="1"/>
</dbReference>
<protein>
    <submittedName>
        <fullName evidence="6">Diacylglycerol kinase</fullName>
    </submittedName>
</protein>
<organism evidence="6 7">
    <name type="scientific">Dyadobacter sediminis</name>
    <dbReference type="NCBI Taxonomy" id="1493691"/>
    <lineage>
        <taxon>Bacteria</taxon>
        <taxon>Pseudomonadati</taxon>
        <taxon>Bacteroidota</taxon>
        <taxon>Cytophagia</taxon>
        <taxon>Cytophagales</taxon>
        <taxon>Spirosomataceae</taxon>
        <taxon>Dyadobacter</taxon>
    </lineage>
</organism>
<dbReference type="OrthoDB" id="142078at2"/>
<dbReference type="InterPro" id="IPR016064">
    <property type="entry name" value="NAD/diacylglycerol_kinase_sf"/>
</dbReference>
<evidence type="ECO:0000313" key="6">
    <source>
        <dbReference type="EMBL" id="TLU92121.1"/>
    </source>
</evidence>
<evidence type="ECO:0000256" key="1">
    <source>
        <dbReference type="ARBA" id="ARBA00022679"/>
    </source>
</evidence>
<dbReference type="InterPro" id="IPR001206">
    <property type="entry name" value="Diacylglycerol_kinase_cat_dom"/>
</dbReference>
<dbReference type="InterPro" id="IPR017438">
    <property type="entry name" value="ATP-NAD_kinase_N"/>
</dbReference>
<keyword evidence="2" id="KW-0547">Nucleotide-binding</keyword>
<dbReference type="Pfam" id="PF19279">
    <property type="entry name" value="YegS_C"/>
    <property type="match status" value="1"/>
</dbReference>
<dbReference type="AlphaFoldDB" id="A0A5R9KBC7"/>
<keyword evidence="4" id="KW-0067">ATP-binding</keyword>
<dbReference type="InterPro" id="IPR050187">
    <property type="entry name" value="Lipid_Phosphate_FormReg"/>
</dbReference>